<accession>A0A660S8G4</accession>
<dbReference type="InterPro" id="IPR010985">
    <property type="entry name" value="Ribbon_hlx_hlx"/>
</dbReference>
<reference evidence="1 2" key="1">
    <citation type="submission" date="2018-06" db="EMBL/GenBank/DDBJ databases">
        <title>Extensive metabolic versatility and redundancy in microbially diverse, dynamic hydrothermal sediments.</title>
        <authorList>
            <person name="Dombrowski N."/>
            <person name="Teske A."/>
            <person name="Baker B.J."/>
        </authorList>
    </citation>
    <scope>NUCLEOTIDE SEQUENCE [LARGE SCALE GENOMIC DNA]</scope>
    <source>
        <strain evidence="1">B35_G9</strain>
    </source>
</reference>
<dbReference type="InterPro" id="IPR008651">
    <property type="entry name" value="Uncharacterised_HicB"/>
</dbReference>
<dbReference type="AlphaFoldDB" id="A0A660S8G4"/>
<dbReference type="Gene3D" id="3.30.160.250">
    <property type="match status" value="1"/>
</dbReference>
<dbReference type="EMBL" id="QNBC01000047">
    <property type="protein sequence ID" value="RKX66336.1"/>
    <property type="molecule type" value="Genomic_DNA"/>
</dbReference>
<gene>
    <name evidence="1" type="ORF">DRP44_04380</name>
</gene>
<dbReference type="Proteomes" id="UP000282321">
    <property type="component" value="Unassembled WGS sequence"/>
</dbReference>
<evidence type="ECO:0000313" key="1">
    <source>
        <dbReference type="EMBL" id="RKX66336.1"/>
    </source>
</evidence>
<dbReference type="GO" id="GO:0006355">
    <property type="term" value="P:regulation of DNA-templated transcription"/>
    <property type="evidence" value="ECO:0007669"/>
    <property type="project" value="InterPro"/>
</dbReference>
<dbReference type="SUPFAM" id="SSF143100">
    <property type="entry name" value="TTHA1013/TTHA0281-like"/>
    <property type="match status" value="1"/>
</dbReference>
<dbReference type="SUPFAM" id="SSF47598">
    <property type="entry name" value="Ribbon-helix-helix"/>
    <property type="match status" value="1"/>
</dbReference>
<dbReference type="PANTHER" id="PTHR34504:SF2">
    <property type="entry name" value="UPF0150 PROTEIN SSL0259"/>
    <property type="match status" value="1"/>
</dbReference>
<dbReference type="PANTHER" id="PTHR34504">
    <property type="entry name" value="ANTITOXIN HICB"/>
    <property type="match status" value="1"/>
</dbReference>
<dbReference type="Pfam" id="PF05534">
    <property type="entry name" value="HicB"/>
    <property type="match status" value="1"/>
</dbReference>
<protein>
    <submittedName>
        <fullName evidence="1">Toxin-antitoxin system HicB family antitoxin</fullName>
    </submittedName>
</protein>
<sequence>MKNIKNKKELLKHYMELPYSIRITPEEAGGYFAEVEELSGCMTQGDTIEEVMRNIEEAKESWLTVSIEEGLEIPQPKEMEKYSGKFLVRMPRSLHRRLANLAEREGVSLNQLVVSLLSEKSVMKEIKQEIESSTWNVENIYLRKDPYRLNTSNIISNNFKTSNEVGVA</sequence>
<comment type="caution">
    <text evidence="1">The sequence shown here is derived from an EMBL/GenBank/DDBJ whole genome shotgun (WGS) entry which is preliminary data.</text>
</comment>
<dbReference type="InterPro" id="IPR051404">
    <property type="entry name" value="TA_system_antitoxin"/>
</dbReference>
<evidence type="ECO:0000313" key="2">
    <source>
        <dbReference type="Proteomes" id="UP000282321"/>
    </source>
</evidence>
<dbReference type="Gene3D" id="1.10.1220.10">
    <property type="entry name" value="Met repressor-like"/>
    <property type="match status" value="1"/>
</dbReference>
<dbReference type="InterPro" id="IPR035069">
    <property type="entry name" value="TTHA1013/TTHA0281-like"/>
</dbReference>
<proteinExistence type="predicted"/>
<organism evidence="1 2">
    <name type="scientific">candidate division TA06 bacterium</name>
    <dbReference type="NCBI Taxonomy" id="2250710"/>
    <lineage>
        <taxon>Bacteria</taxon>
        <taxon>Bacteria division TA06</taxon>
    </lineage>
</organism>
<dbReference type="InterPro" id="IPR013321">
    <property type="entry name" value="Arc_rbn_hlx_hlx"/>
</dbReference>
<name>A0A660S8G4_UNCT6</name>